<proteinExistence type="predicted"/>
<feature type="transmembrane region" description="Helical" evidence="1">
    <location>
        <begin position="95"/>
        <end position="120"/>
    </location>
</feature>
<dbReference type="Proteomes" id="UP000479710">
    <property type="component" value="Unassembled WGS sequence"/>
</dbReference>
<evidence type="ECO:0000313" key="2">
    <source>
        <dbReference type="EMBL" id="KAF0918319.1"/>
    </source>
</evidence>
<dbReference type="AlphaFoldDB" id="A0A6G1E0L7"/>
<feature type="transmembrane region" description="Helical" evidence="1">
    <location>
        <begin position="60"/>
        <end position="83"/>
    </location>
</feature>
<keyword evidence="1" id="KW-0812">Transmembrane</keyword>
<dbReference type="PANTHER" id="PTHR33530">
    <property type="entry name" value="OS01G0147100 PROTEIN"/>
    <property type="match status" value="1"/>
</dbReference>
<protein>
    <submittedName>
        <fullName evidence="2">Uncharacterized protein</fullName>
    </submittedName>
</protein>
<gene>
    <name evidence="2" type="ORF">E2562_023390</name>
</gene>
<keyword evidence="1" id="KW-0472">Membrane</keyword>
<keyword evidence="3" id="KW-1185">Reference proteome</keyword>
<reference evidence="2 3" key="1">
    <citation type="submission" date="2019-11" db="EMBL/GenBank/DDBJ databases">
        <title>Whole genome sequence of Oryza granulata.</title>
        <authorList>
            <person name="Li W."/>
        </authorList>
    </citation>
    <scope>NUCLEOTIDE SEQUENCE [LARGE SCALE GENOMIC DNA]</scope>
    <source>
        <strain evidence="3">cv. Menghai</strain>
        <tissue evidence="2">Leaf</tissue>
    </source>
</reference>
<comment type="caution">
    <text evidence="2">The sequence shown here is derived from an EMBL/GenBank/DDBJ whole genome shotgun (WGS) entry which is preliminary data.</text>
</comment>
<accession>A0A6G1E0L7</accession>
<name>A0A6G1E0L7_9ORYZ</name>
<dbReference type="InterPro" id="IPR022149">
    <property type="entry name" value="DUF3681"/>
</dbReference>
<sequence length="125" mass="13101">MMQADNNNLEIGAAEAQDAGKELGSLTKRIKGVGLATLVMSVSTLVNEPAHGWFFEHHAVAYYLTLMGIFIAGVVEVWTAFWLSGGAQAGHGRRAFGAAVFWASVVPLAAVAGIGGYIVLANVLN</sequence>
<dbReference type="EMBL" id="SPHZ02000005">
    <property type="protein sequence ID" value="KAF0918319.1"/>
    <property type="molecule type" value="Genomic_DNA"/>
</dbReference>
<evidence type="ECO:0000313" key="3">
    <source>
        <dbReference type="Proteomes" id="UP000479710"/>
    </source>
</evidence>
<evidence type="ECO:0000256" key="1">
    <source>
        <dbReference type="SAM" id="Phobius"/>
    </source>
</evidence>
<dbReference type="OrthoDB" id="691982at2759"/>
<dbReference type="PANTHER" id="PTHR33530:SF15">
    <property type="entry name" value="OS01G0147100 PROTEIN"/>
    <property type="match status" value="1"/>
</dbReference>
<keyword evidence="1" id="KW-1133">Transmembrane helix</keyword>
<organism evidence="2 3">
    <name type="scientific">Oryza meyeriana var. granulata</name>
    <dbReference type="NCBI Taxonomy" id="110450"/>
    <lineage>
        <taxon>Eukaryota</taxon>
        <taxon>Viridiplantae</taxon>
        <taxon>Streptophyta</taxon>
        <taxon>Embryophyta</taxon>
        <taxon>Tracheophyta</taxon>
        <taxon>Spermatophyta</taxon>
        <taxon>Magnoliopsida</taxon>
        <taxon>Liliopsida</taxon>
        <taxon>Poales</taxon>
        <taxon>Poaceae</taxon>
        <taxon>BOP clade</taxon>
        <taxon>Oryzoideae</taxon>
        <taxon>Oryzeae</taxon>
        <taxon>Oryzinae</taxon>
        <taxon>Oryza</taxon>
        <taxon>Oryza meyeriana</taxon>
    </lineage>
</organism>
<dbReference type="Pfam" id="PF12442">
    <property type="entry name" value="DUF3681"/>
    <property type="match status" value="1"/>
</dbReference>